<dbReference type="AlphaFoldDB" id="V4HCI4"/>
<dbReference type="Pfam" id="PF25920">
    <property type="entry name" value="DUF7966"/>
    <property type="match status" value="1"/>
</dbReference>
<protein>
    <submittedName>
        <fullName evidence="2">Uncharacterized protein</fullName>
    </submittedName>
</protein>
<dbReference type="STRING" id="1324957.K933_09737"/>
<proteinExistence type="predicted"/>
<dbReference type="RefSeq" id="WP_023394532.1">
    <property type="nucleotide sequence ID" value="NZ_ASGZ01000029.1"/>
</dbReference>
<dbReference type="PATRIC" id="fig|1324957.4.peg.1979"/>
<dbReference type="InterPro" id="IPR058272">
    <property type="entry name" value="DUF7966"/>
</dbReference>
<dbReference type="Proteomes" id="UP000017840">
    <property type="component" value="Unassembled WGS sequence"/>
</dbReference>
<feature type="region of interest" description="Disordered" evidence="1">
    <location>
        <begin position="95"/>
        <end position="151"/>
    </location>
</feature>
<reference evidence="2 3" key="1">
    <citation type="journal article" date="2013" name="Genome Announc.">
        <title>Draft Genome Sequence of 'Candidatus Halobonum tyrrellensis' Strain G22, Isolated from the Hypersaline Waters of Lake Tyrrell, Australia.</title>
        <authorList>
            <person name="Ugalde J.A."/>
            <person name="Narasingarao P."/>
            <person name="Kuo S."/>
            <person name="Podell S."/>
            <person name="Allen E.E."/>
        </authorList>
    </citation>
    <scope>NUCLEOTIDE SEQUENCE [LARGE SCALE GENOMIC DNA]</scope>
    <source>
        <strain evidence="2 3">G22</strain>
    </source>
</reference>
<evidence type="ECO:0000256" key="1">
    <source>
        <dbReference type="SAM" id="MobiDB-lite"/>
    </source>
</evidence>
<accession>V4HCI4</accession>
<comment type="caution">
    <text evidence="2">The sequence shown here is derived from an EMBL/GenBank/DDBJ whole genome shotgun (WGS) entry which is preliminary data.</text>
</comment>
<dbReference type="EMBL" id="ASGZ01000029">
    <property type="protein sequence ID" value="ESP88395.1"/>
    <property type="molecule type" value="Genomic_DNA"/>
</dbReference>
<feature type="compositionally biased region" description="Low complexity" evidence="1">
    <location>
        <begin position="106"/>
        <end position="139"/>
    </location>
</feature>
<evidence type="ECO:0000313" key="2">
    <source>
        <dbReference type="EMBL" id="ESP88395.1"/>
    </source>
</evidence>
<evidence type="ECO:0000313" key="3">
    <source>
        <dbReference type="Proteomes" id="UP000017840"/>
    </source>
</evidence>
<name>V4HCI4_9EURY</name>
<organism evidence="2 3">
    <name type="scientific">Candidatus Halobonum tyrrellensis G22</name>
    <dbReference type="NCBI Taxonomy" id="1324957"/>
    <lineage>
        <taxon>Archaea</taxon>
        <taxon>Methanobacteriati</taxon>
        <taxon>Methanobacteriota</taxon>
        <taxon>Stenosarchaea group</taxon>
        <taxon>Halobacteria</taxon>
        <taxon>Halobacteriales</taxon>
        <taxon>Haloferacaceae</taxon>
        <taxon>Candidatus Halobonum</taxon>
    </lineage>
</organism>
<sequence length="151" mass="14632">MTAESNARAVKDALRTLVDGGGERAGGGETARVSAAADALSTVERAAAVADAGGFERVRAAERAATRRGDDALADQCREVLDVVDAYRRAASAAGLDARGGGGTAGDADTANVGGVDAGGTATAAGSGGSIDADTADAGLMSGDAVPTRHE</sequence>
<keyword evidence="3" id="KW-1185">Reference proteome</keyword>
<gene>
    <name evidence="2" type="ORF">K933_09737</name>
</gene>